<keyword evidence="3" id="KW-1185">Reference proteome</keyword>
<dbReference type="Proteomes" id="UP001140502">
    <property type="component" value="Unassembled WGS sequence"/>
</dbReference>
<name>A0A9W8TFI7_9HYPO</name>
<sequence>MDKETLRKAKDFLARRDIIPDEPVTKSPPKLTLARFPPESVPDHSFESLRHDRTPFKARGETANKAHMDQEEKRNQVPGFASLGYPTSDTQGNFQNLKRINFREAWEKTSKELAAMDKKEYDAEFPYHRASTTCRHVRPPLLVRRHQHEILFETVASDPDVKDSRATNDQVLKPSSFTTIVKVALIDLIEKVVAINKHIDHAQFYQQFLRVVFDFWTSKDHTNDSTNLRTLALSDSSIRVSFLVVSNPVPGAESDLAPVRLDGAPIVLAFILHIPGMPVTATPSKRNTFSTPQARLK</sequence>
<dbReference type="OrthoDB" id="10404555at2759"/>
<dbReference type="EMBL" id="JAPEUR010000329">
    <property type="protein sequence ID" value="KAJ4311495.1"/>
    <property type="molecule type" value="Genomic_DNA"/>
</dbReference>
<reference evidence="2" key="1">
    <citation type="submission" date="2022-10" db="EMBL/GenBank/DDBJ databases">
        <title>Tapping the CABI collections for fungal endophytes: first genome assemblies for Collariella, Neodidymelliopsis, Ascochyta clinopodiicola, Didymella pomorum, Didymosphaeria variabile, Neocosmospora piperis and Neocucurbitaria cava.</title>
        <authorList>
            <person name="Hill R."/>
        </authorList>
    </citation>
    <scope>NUCLEOTIDE SEQUENCE</scope>
    <source>
        <strain evidence="2">IMI 366586</strain>
    </source>
</reference>
<feature type="compositionally biased region" description="Basic and acidic residues" evidence="1">
    <location>
        <begin position="41"/>
        <end position="75"/>
    </location>
</feature>
<accession>A0A9W8TFI7</accession>
<evidence type="ECO:0000256" key="1">
    <source>
        <dbReference type="SAM" id="MobiDB-lite"/>
    </source>
</evidence>
<organism evidence="2 3">
    <name type="scientific">Fusarium piperis</name>
    <dbReference type="NCBI Taxonomy" id="1435070"/>
    <lineage>
        <taxon>Eukaryota</taxon>
        <taxon>Fungi</taxon>
        <taxon>Dikarya</taxon>
        <taxon>Ascomycota</taxon>
        <taxon>Pezizomycotina</taxon>
        <taxon>Sordariomycetes</taxon>
        <taxon>Hypocreomycetidae</taxon>
        <taxon>Hypocreales</taxon>
        <taxon>Nectriaceae</taxon>
        <taxon>Fusarium</taxon>
        <taxon>Fusarium solani species complex</taxon>
    </lineage>
</organism>
<protein>
    <submittedName>
        <fullName evidence="2">Uncharacterized protein</fullName>
    </submittedName>
</protein>
<evidence type="ECO:0000313" key="3">
    <source>
        <dbReference type="Proteomes" id="UP001140502"/>
    </source>
</evidence>
<dbReference type="AlphaFoldDB" id="A0A9W8TFI7"/>
<gene>
    <name evidence="2" type="ORF">N0V84_010413</name>
</gene>
<comment type="caution">
    <text evidence="2">The sequence shown here is derived from an EMBL/GenBank/DDBJ whole genome shotgun (WGS) entry which is preliminary data.</text>
</comment>
<feature type="region of interest" description="Disordered" evidence="1">
    <location>
        <begin position="20"/>
        <end position="79"/>
    </location>
</feature>
<proteinExistence type="predicted"/>
<evidence type="ECO:0000313" key="2">
    <source>
        <dbReference type="EMBL" id="KAJ4311495.1"/>
    </source>
</evidence>